<reference evidence="1 2" key="1">
    <citation type="submission" date="2013-01" db="EMBL/GenBank/DDBJ databases">
        <authorList>
            <person name="Harkins D.M."/>
            <person name="Durkin A.S."/>
            <person name="Brinkac L.M."/>
            <person name="Haft D.H."/>
            <person name="Selengut J.D."/>
            <person name="Sanka R."/>
            <person name="DePew J."/>
            <person name="Purushe J."/>
            <person name="Hartskeerl R.A."/>
            <person name="Ahmed A."/>
            <person name="van der Linden H."/>
            <person name="Goris M.G.A."/>
            <person name="Vinetz J.M."/>
            <person name="Sutton G.G."/>
            <person name="Nierman W.C."/>
            <person name="Fouts D.E."/>
        </authorList>
    </citation>
    <scope>NUCLEOTIDE SEQUENCE [LARGE SCALE GENOMIC DNA]</scope>
    <source>
        <strain evidence="1 2">TE 1992</strain>
    </source>
</reference>
<comment type="caution">
    <text evidence="1">The sequence shown here is derived from an EMBL/GenBank/DDBJ whole genome shotgun (WGS) entry which is preliminary data.</text>
</comment>
<protein>
    <submittedName>
        <fullName evidence="1">Uncharacterized protein</fullName>
    </submittedName>
</protein>
<proteinExistence type="predicted"/>
<dbReference type="EMBL" id="AKWW02000061">
    <property type="protein sequence ID" value="EMF41437.1"/>
    <property type="molecule type" value="Genomic_DNA"/>
</dbReference>
<name>M3ESU7_LEPIR</name>
<dbReference type="Proteomes" id="UP000011754">
    <property type="component" value="Unassembled WGS sequence"/>
</dbReference>
<organism evidence="1 2">
    <name type="scientific">Leptospira interrogans serovar Lora str. TE 1992</name>
    <dbReference type="NCBI Taxonomy" id="1193028"/>
    <lineage>
        <taxon>Bacteria</taxon>
        <taxon>Pseudomonadati</taxon>
        <taxon>Spirochaetota</taxon>
        <taxon>Spirochaetia</taxon>
        <taxon>Leptospirales</taxon>
        <taxon>Leptospiraceae</taxon>
        <taxon>Leptospira</taxon>
    </lineage>
</organism>
<accession>M3ESU7</accession>
<evidence type="ECO:0000313" key="2">
    <source>
        <dbReference type="Proteomes" id="UP000011754"/>
    </source>
</evidence>
<evidence type="ECO:0000313" key="1">
    <source>
        <dbReference type="EMBL" id="EMF41437.1"/>
    </source>
</evidence>
<dbReference type="AlphaFoldDB" id="M3ESU7"/>
<sequence>MRKTLLTKHQRLLRLEEHNVKAQTVLIDNGCEYCGKEDQHPFELFLQLEEIEQRIR</sequence>
<gene>
    <name evidence="1" type="ORF">LEP1GSC067_5042</name>
</gene>